<dbReference type="InterPro" id="IPR015424">
    <property type="entry name" value="PyrdxlP-dep_Trfase"/>
</dbReference>
<evidence type="ECO:0000313" key="3">
    <source>
        <dbReference type="EMBL" id="KKN40734.1"/>
    </source>
</evidence>
<dbReference type="PANTHER" id="PTHR43713:SF3">
    <property type="entry name" value="GLUTAMATE-1-SEMIALDEHYDE 2,1-AMINOMUTASE 1, CHLOROPLASTIC-RELATED"/>
    <property type="match status" value="1"/>
</dbReference>
<reference evidence="3" key="1">
    <citation type="journal article" date="2015" name="Nature">
        <title>Complex archaea that bridge the gap between prokaryotes and eukaryotes.</title>
        <authorList>
            <person name="Spang A."/>
            <person name="Saw J.H."/>
            <person name="Jorgensen S.L."/>
            <person name="Zaremba-Niedzwiedzka K."/>
            <person name="Martijn J."/>
            <person name="Lind A.E."/>
            <person name="van Eijk R."/>
            <person name="Schleper C."/>
            <person name="Guy L."/>
            <person name="Ettema T.J."/>
        </authorList>
    </citation>
    <scope>NUCLEOTIDE SEQUENCE</scope>
</reference>
<gene>
    <name evidence="3" type="ORF">LCGC14_0730420</name>
</gene>
<protein>
    <recommendedName>
        <fullName evidence="4">Aminotransferase class III</fullName>
    </recommendedName>
</protein>
<comment type="caution">
    <text evidence="3">The sequence shown here is derived from an EMBL/GenBank/DDBJ whole genome shotgun (WGS) entry which is preliminary data.</text>
</comment>
<dbReference type="InterPro" id="IPR005814">
    <property type="entry name" value="Aminotrans_3"/>
</dbReference>
<evidence type="ECO:0000256" key="2">
    <source>
        <dbReference type="ARBA" id="ARBA00022898"/>
    </source>
</evidence>
<dbReference type="Gene3D" id="3.40.640.10">
    <property type="entry name" value="Type I PLP-dependent aspartate aminotransferase-like (Major domain)"/>
    <property type="match status" value="1"/>
</dbReference>
<dbReference type="Pfam" id="PF00202">
    <property type="entry name" value="Aminotran_3"/>
    <property type="match status" value="1"/>
</dbReference>
<dbReference type="GO" id="GO:0030170">
    <property type="term" value="F:pyridoxal phosphate binding"/>
    <property type="evidence" value="ECO:0007669"/>
    <property type="project" value="InterPro"/>
</dbReference>
<dbReference type="InterPro" id="IPR015422">
    <property type="entry name" value="PyrdxlP-dep_Trfase_small"/>
</dbReference>
<dbReference type="InterPro" id="IPR015421">
    <property type="entry name" value="PyrdxlP-dep_Trfase_major"/>
</dbReference>
<dbReference type="SUPFAM" id="SSF53383">
    <property type="entry name" value="PLP-dependent transferases"/>
    <property type="match status" value="1"/>
</dbReference>
<dbReference type="AlphaFoldDB" id="A0A0F9QDU6"/>
<organism evidence="3">
    <name type="scientific">marine sediment metagenome</name>
    <dbReference type="NCBI Taxonomy" id="412755"/>
    <lineage>
        <taxon>unclassified sequences</taxon>
        <taxon>metagenomes</taxon>
        <taxon>ecological metagenomes</taxon>
    </lineage>
</organism>
<sequence>MTWKQTTTLIPDGVQTLSKRVCCHVADVYPEWIEYGKGSKIFDALGRKFIDYPCSLGATILGHAYPAVVEAVTEQLKKGTLFSLSHPKETELAELMHDVFPSMEMMRFVKTGSESCQAAVRVARAYTGREPILCCGYHGWHSWYNCTTPKNAGSVKQDVTPVKWGDVRKLEELLVEKKPAAFILEPYVYEDEGRVEKWLKEVRKLCTVHKTVMILDENVTGFRTRKLSAQNHWKIKPDLSCFGKAMANGVPMACFGGNRDIMKVLESNCFVSSTFGGDLLGISAAIATIKVLRNKAAIEHIWVMGSKMKTAFNQAAQAIMKGEDIKCIGLPPRTHFIFPTAAHKSLFWQECLKQGIFFGHAQFVGYSHDLTDIDKTISVIRQAMKMVNKFWDKPQDALVGIPAEETLRLVTTPAPEQTKAMPDCKKCGKKHWTFQKCE</sequence>
<dbReference type="Gene3D" id="3.90.1150.10">
    <property type="entry name" value="Aspartate Aminotransferase, domain 1"/>
    <property type="match status" value="1"/>
</dbReference>
<comment type="cofactor">
    <cofactor evidence="1">
        <name>pyridoxal 5'-phosphate</name>
        <dbReference type="ChEBI" id="CHEBI:597326"/>
    </cofactor>
</comment>
<dbReference type="EMBL" id="LAZR01001687">
    <property type="protein sequence ID" value="KKN40734.1"/>
    <property type="molecule type" value="Genomic_DNA"/>
</dbReference>
<accession>A0A0F9QDU6</accession>
<proteinExistence type="predicted"/>
<keyword evidence="2" id="KW-0663">Pyridoxal phosphate</keyword>
<dbReference type="GO" id="GO:0008483">
    <property type="term" value="F:transaminase activity"/>
    <property type="evidence" value="ECO:0007669"/>
    <property type="project" value="InterPro"/>
</dbReference>
<evidence type="ECO:0000256" key="1">
    <source>
        <dbReference type="ARBA" id="ARBA00001933"/>
    </source>
</evidence>
<name>A0A0F9QDU6_9ZZZZ</name>
<evidence type="ECO:0008006" key="4">
    <source>
        <dbReference type="Google" id="ProtNLM"/>
    </source>
</evidence>
<dbReference type="PANTHER" id="PTHR43713">
    <property type="entry name" value="GLUTAMATE-1-SEMIALDEHYDE 2,1-AMINOMUTASE"/>
    <property type="match status" value="1"/>
</dbReference>